<proteinExistence type="predicted"/>
<name>A0A0F2LT08_SPOSC</name>
<gene>
    <name evidence="2" type="ORF">SPSK_00619</name>
</gene>
<protein>
    <submittedName>
        <fullName evidence="2">Uncharacterized protein</fullName>
    </submittedName>
</protein>
<dbReference type="RefSeq" id="XP_016582665.1">
    <property type="nucleotide sequence ID" value="XM_016727583.1"/>
</dbReference>
<accession>A0A0F2LT08</accession>
<feature type="region of interest" description="Disordered" evidence="1">
    <location>
        <begin position="1"/>
        <end position="31"/>
    </location>
</feature>
<dbReference type="KEGG" id="ssck:SPSK_00619"/>
<organism evidence="2 3">
    <name type="scientific">Sporothrix schenckii 1099-18</name>
    <dbReference type="NCBI Taxonomy" id="1397361"/>
    <lineage>
        <taxon>Eukaryota</taxon>
        <taxon>Fungi</taxon>
        <taxon>Dikarya</taxon>
        <taxon>Ascomycota</taxon>
        <taxon>Pezizomycotina</taxon>
        <taxon>Sordariomycetes</taxon>
        <taxon>Sordariomycetidae</taxon>
        <taxon>Ophiostomatales</taxon>
        <taxon>Ophiostomataceae</taxon>
        <taxon>Sporothrix</taxon>
    </lineage>
</organism>
<reference evidence="2 3" key="1">
    <citation type="journal article" date="2014" name="BMC Genomics">
        <title>Comparative genomics of the major fungal agents of human and animal Sporotrichosis: Sporothrix schenckii and Sporothrix brasiliensis.</title>
        <authorList>
            <person name="Teixeira M.M."/>
            <person name="de Almeida L.G."/>
            <person name="Kubitschek-Barreira P."/>
            <person name="Alves F.L."/>
            <person name="Kioshima E.S."/>
            <person name="Abadio A.K."/>
            <person name="Fernandes L."/>
            <person name="Derengowski L.S."/>
            <person name="Ferreira K.S."/>
            <person name="Souza R.C."/>
            <person name="Ruiz J.C."/>
            <person name="de Andrade N.C."/>
            <person name="Paes H.C."/>
            <person name="Nicola A.M."/>
            <person name="Albuquerque P."/>
            <person name="Gerber A.L."/>
            <person name="Martins V.P."/>
            <person name="Peconick L.D."/>
            <person name="Neto A.V."/>
            <person name="Chaucanez C.B."/>
            <person name="Silva P.A."/>
            <person name="Cunha O.L."/>
            <person name="de Oliveira F.F."/>
            <person name="dos Santos T.C."/>
            <person name="Barros A.L."/>
            <person name="Soares M.A."/>
            <person name="de Oliveira L.M."/>
            <person name="Marini M.M."/>
            <person name="Villalobos-Duno H."/>
            <person name="Cunha M.M."/>
            <person name="de Hoog S."/>
            <person name="da Silveira J.F."/>
            <person name="Henrissat B."/>
            <person name="Nino-Vega G.A."/>
            <person name="Cisalpino P.S."/>
            <person name="Mora-Montes H.M."/>
            <person name="Almeida S.R."/>
            <person name="Stajich J.E."/>
            <person name="Lopes-Bezerra L.M."/>
            <person name="Vasconcelos A.T."/>
            <person name="Felipe M.S."/>
        </authorList>
    </citation>
    <scope>NUCLEOTIDE SEQUENCE [LARGE SCALE GENOMIC DNA]</scope>
    <source>
        <strain evidence="2 3">1099-18</strain>
    </source>
</reference>
<dbReference type="VEuPathDB" id="FungiDB:SPSK_00619"/>
<evidence type="ECO:0000313" key="2">
    <source>
        <dbReference type="EMBL" id="KJR79989.1"/>
    </source>
</evidence>
<dbReference type="EMBL" id="AXCR01000012">
    <property type="protein sequence ID" value="KJR79989.1"/>
    <property type="molecule type" value="Genomic_DNA"/>
</dbReference>
<comment type="caution">
    <text evidence="2">The sequence shown here is derived from an EMBL/GenBank/DDBJ whole genome shotgun (WGS) entry which is preliminary data.</text>
</comment>
<evidence type="ECO:0000313" key="3">
    <source>
        <dbReference type="Proteomes" id="UP000033710"/>
    </source>
</evidence>
<dbReference type="Proteomes" id="UP000033710">
    <property type="component" value="Unassembled WGS sequence"/>
</dbReference>
<dbReference type="AlphaFoldDB" id="A0A0F2LT08"/>
<evidence type="ECO:0000256" key="1">
    <source>
        <dbReference type="SAM" id="MobiDB-lite"/>
    </source>
</evidence>
<feature type="compositionally biased region" description="Basic and acidic residues" evidence="1">
    <location>
        <begin position="20"/>
        <end position="31"/>
    </location>
</feature>
<dbReference type="GeneID" id="27662860"/>
<reference evidence="2 3" key="2">
    <citation type="journal article" date="2015" name="Eukaryot. Cell">
        <title>Asexual propagation of a virulent clone complex in a human and feline outbreak of sporotrichosis.</title>
        <authorList>
            <person name="Teixeira Mde M."/>
            <person name="Rodrigues A.M."/>
            <person name="Tsui C.K."/>
            <person name="de Almeida L.G."/>
            <person name="Van Diepeningen A.D."/>
            <person name="van den Ende B.G."/>
            <person name="Fernandes G.F."/>
            <person name="Kano R."/>
            <person name="Hamelin R.C."/>
            <person name="Lopes-Bezerra L.M."/>
            <person name="Vasconcelos A.T."/>
            <person name="de Hoog S."/>
            <person name="de Camargo Z.P."/>
            <person name="Felipe M.S."/>
        </authorList>
    </citation>
    <scope>NUCLEOTIDE SEQUENCE [LARGE SCALE GENOMIC DNA]</scope>
    <source>
        <strain evidence="2 3">1099-18</strain>
    </source>
</reference>
<sequence>MKKGRKSMINGSVRFQQHKRSPDKIGYKTYDDQPIKANDKLAERKEGVRNASSGGRPCQNQSLGRTMWDNVVYCEDVSRRHESWDVGGYKVGCKKGNLGEGRGAIVRCLLEILEMNLRVGVKPNRQAGRTNVFVVHRWLCAESQTRANDITKEN</sequence>